<gene>
    <name evidence="3" type="ORF">HERI1096_LOCUS16461</name>
</gene>
<dbReference type="GO" id="GO:1905202">
    <property type="term" value="C:methylcrotonoyl-CoA carboxylase complex"/>
    <property type="evidence" value="ECO:0007669"/>
    <property type="project" value="TreeGrafter"/>
</dbReference>
<evidence type="ECO:0000256" key="1">
    <source>
        <dbReference type="ARBA" id="ARBA00006102"/>
    </source>
</evidence>
<dbReference type="SUPFAM" id="SSF52096">
    <property type="entry name" value="ClpP/crotonase"/>
    <property type="match status" value="1"/>
</dbReference>
<dbReference type="PANTHER" id="PTHR22855">
    <property type="entry name" value="ACETYL, PROPIONYL, PYRUVATE, AND GLUTACONYL CARBOXYLASE-RELATED"/>
    <property type="match status" value="1"/>
</dbReference>
<organism evidence="3">
    <name type="scientific">Haptolina ericina</name>
    <dbReference type="NCBI Taxonomy" id="156174"/>
    <lineage>
        <taxon>Eukaryota</taxon>
        <taxon>Haptista</taxon>
        <taxon>Haptophyta</taxon>
        <taxon>Prymnesiophyceae</taxon>
        <taxon>Prymnesiales</taxon>
        <taxon>Prymnesiaceae</taxon>
        <taxon>Haptolina</taxon>
    </lineage>
</organism>
<proteinExistence type="inferred from homology"/>
<evidence type="ECO:0000313" key="3">
    <source>
        <dbReference type="EMBL" id="CAE0115776.1"/>
    </source>
</evidence>
<dbReference type="InterPro" id="IPR034733">
    <property type="entry name" value="AcCoA_carboxyl_beta"/>
</dbReference>
<dbReference type="InterPro" id="IPR029045">
    <property type="entry name" value="ClpP/crotonase-like_dom_sf"/>
</dbReference>
<accession>A0A7S3AV94</accession>
<dbReference type="AlphaFoldDB" id="A0A7S3AV94"/>
<dbReference type="PROSITE" id="PS50989">
    <property type="entry name" value="COA_CT_CTER"/>
    <property type="match status" value="1"/>
</dbReference>
<name>A0A7S3AV94_9EUKA</name>
<dbReference type="Gene3D" id="3.90.226.10">
    <property type="entry name" value="2-enoyl-CoA Hydratase, Chain A, domain 1"/>
    <property type="match status" value="1"/>
</dbReference>
<sequence>MRLTRELVRDLRLPPAEHLGREAPVPPLFDPTELEGIVPADARQPLPMRKILARVLDGSELREFKAEFGQTLITGFGRIHGYQVGVIANDGILFSESAQKGAHFIQLCCQRRIPLLFMQNITGFMVGKQYEEGGIAKHGAKLVHAVATANVPKFTVVVGNSFGAGNYGMCGRAYSPRMLYMWPNARIGVMGGEQAAMVLAQVQQERAFKSGTPIPEEKLEKLKAAVRKKYDAEAHSLYSTARLWDDGIIEPSATRDTLGLSLSIAANAPTEPTAFGVFRM</sequence>
<feature type="domain" description="CoA carboxyltransferase C-terminal" evidence="2">
    <location>
        <begin position="26"/>
        <end position="272"/>
    </location>
</feature>
<dbReference type="EMBL" id="HBHX01029554">
    <property type="protein sequence ID" value="CAE0115776.1"/>
    <property type="molecule type" value="Transcribed_RNA"/>
</dbReference>
<dbReference type="FunFam" id="3.90.226.10:FF:000004">
    <property type="entry name" value="Methylcrotonoyl-CoA carboxylase beta chain"/>
    <property type="match status" value="1"/>
</dbReference>
<dbReference type="InterPro" id="IPR011763">
    <property type="entry name" value="COA_CT_C"/>
</dbReference>
<dbReference type="GO" id="GO:0006552">
    <property type="term" value="P:L-leucine catabolic process"/>
    <property type="evidence" value="ECO:0007669"/>
    <property type="project" value="TreeGrafter"/>
</dbReference>
<dbReference type="GO" id="GO:0004485">
    <property type="term" value="F:methylcrotonoyl-CoA carboxylase activity"/>
    <property type="evidence" value="ECO:0007669"/>
    <property type="project" value="TreeGrafter"/>
</dbReference>
<dbReference type="InterPro" id="IPR045190">
    <property type="entry name" value="MCCB/AccD1-like"/>
</dbReference>
<dbReference type="PANTHER" id="PTHR22855:SF13">
    <property type="entry name" value="METHYLCROTONOYL-COA CARBOXYLASE BETA CHAIN, MITOCHONDRIAL"/>
    <property type="match status" value="1"/>
</dbReference>
<protein>
    <recommendedName>
        <fullName evidence="2">CoA carboxyltransferase C-terminal domain-containing protein</fullName>
    </recommendedName>
</protein>
<reference evidence="3" key="1">
    <citation type="submission" date="2021-01" db="EMBL/GenBank/DDBJ databases">
        <authorList>
            <person name="Corre E."/>
            <person name="Pelletier E."/>
            <person name="Niang G."/>
            <person name="Scheremetjew M."/>
            <person name="Finn R."/>
            <person name="Kale V."/>
            <person name="Holt S."/>
            <person name="Cochrane G."/>
            <person name="Meng A."/>
            <person name="Brown T."/>
            <person name="Cohen L."/>
        </authorList>
    </citation>
    <scope>NUCLEOTIDE SEQUENCE</scope>
    <source>
        <strain evidence="3">CCMP281</strain>
    </source>
</reference>
<comment type="similarity">
    <text evidence="1">Belongs to the AccD/PCCB family.</text>
</comment>
<evidence type="ECO:0000259" key="2">
    <source>
        <dbReference type="PROSITE" id="PS50989"/>
    </source>
</evidence>
<dbReference type="Pfam" id="PF01039">
    <property type="entry name" value="Carboxyl_trans"/>
    <property type="match status" value="1"/>
</dbReference>